<reference evidence="2 4" key="2">
    <citation type="journal article" date="2011" name="PLoS Biol.">
        <title>Modernizing reference genome assemblies.</title>
        <authorList>
            <person name="Church D.M."/>
            <person name="Schneider V.A."/>
            <person name="Graves T."/>
            <person name="Auger K."/>
            <person name="Cunningham F."/>
            <person name="Bouk N."/>
            <person name="Chen H.C."/>
            <person name="Agarwala R."/>
            <person name="McLaren W.M."/>
            <person name="Ritchie G.R."/>
            <person name="Albracht D."/>
            <person name="Kremitzki M."/>
            <person name="Rock S."/>
            <person name="Kotkiewicz H."/>
            <person name="Kremitzki C."/>
            <person name="Wollam A."/>
            <person name="Trani L."/>
            <person name="Fulton L."/>
            <person name="Fulton R."/>
            <person name="Matthews L."/>
            <person name="Whitehead S."/>
            <person name="Chow W."/>
            <person name="Torrance J."/>
            <person name="Dunn M."/>
            <person name="Harden G."/>
            <person name="Threadgold G."/>
            <person name="Wood J."/>
            <person name="Collins J."/>
            <person name="Heath P."/>
            <person name="Griffiths G."/>
            <person name="Pelan S."/>
            <person name="Grafham D."/>
            <person name="Eichler E.E."/>
            <person name="Weinstock G."/>
            <person name="Mardis E.R."/>
            <person name="Wilson R.K."/>
            <person name="Howe K."/>
            <person name="Flicek P."/>
            <person name="Hubbard T."/>
        </authorList>
    </citation>
    <scope>NUCLEOTIDE SEQUENCE [LARGE SCALE GENOMIC DNA]</scope>
    <source>
        <strain evidence="2 4">C57BL/6J</strain>
    </source>
</reference>
<evidence type="ECO:0000313" key="2">
    <source>
        <dbReference type="Ensembl" id="ENSMUSP00000159745.1"/>
    </source>
</evidence>
<dbReference type="PANTHER" id="PTHR23232:SF151">
    <property type="entry name" value="EXPRESSED SEQUENCE AW146154-RELATED"/>
    <property type="match status" value="1"/>
</dbReference>
<dbReference type="SMART" id="SM00349">
    <property type="entry name" value="KRAB"/>
    <property type="match status" value="1"/>
</dbReference>
<dbReference type="InterPro" id="IPR050169">
    <property type="entry name" value="Krueppel_C2H2_ZnF"/>
</dbReference>
<dbReference type="CDD" id="cd07765">
    <property type="entry name" value="KRAB_A-box"/>
    <property type="match status" value="1"/>
</dbReference>
<dbReference type="GeneTree" id="ENSGT00940000154469"/>
<reference evidence="2 4" key="1">
    <citation type="journal article" date="2009" name="PLoS Biol.">
        <title>Lineage-specific biology revealed by a finished genome assembly of the mouse.</title>
        <authorList>
            <consortium name="Mouse Genome Sequencing Consortium"/>
            <person name="Church D.M."/>
            <person name="Goodstadt L."/>
            <person name="Hillier L.W."/>
            <person name="Zody M.C."/>
            <person name="Goldstein S."/>
            <person name="She X."/>
            <person name="Bult C.J."/>
            <person name="Agarwala R."/>
            <person name="Cherry J.L."/>
            <person name="DiCuccio M."/>
            <person name="Hlavina W."/>
            <person name="Kapustin Y."/>
            <person name="Meric P."/>
            <person name="Maglott D."/>
            <person name="Birtle Z."/>
            <person name="Marques A.C."/>
            <person name="Graves T."/>
            <person name="Zhou S."/>
            <person name="Teague B."/>
            <person name="Potamousis K."/>
            <person name="Churas C."/>
            <person name="Place M."/>
            <person name="Herschleb J."/>
            <person name="Runnheim R."/>
            <person name="Forrest D."/>
            <person name="Amos-Landgraf J."/>
            <person name="Schwartz D.C."/>
            <person name="Cheng Z."/>
            <person name="Lindblad-Toh K."/>
            <person name="Eichler E.E."/>
            <person name="Ponting C.P."/>
        </authorList>
    </citation>
    <scope>NUCLEOTIDE SEQUENCE [LARGE SCALE GENOMIC DNA]</scope>
    <source>
        <strain evidence="2 4">C57BL/6J</strain>
    </source>
</reference>
<dbReference type="Gene3D" id="6.10.140.140">
    <property type="match status" value="1"/>
</dbReference>
<dbReference type="GO" id="GO:0006355">
    <property type="term" value="P:regulation of DNA-templated transcription"/>
    <property type="evidence" value="ECO:0007669"/>
    <property type="project" value="InterPro"/>
</dbReference>
<dbReference type="Proteomes" id="UP000000589">
    <property type="component" value="Chromosome 5"/>
</dbReference>
<accession>A0AA74KTA3</accession>
<dbReference type="PANTHER" id="PTHR23232">
    <property type="entry name" value="KRAB DOMAIN C2H2 ZINC FINGER"/>
    <property type="match status" value="1"/>
</dbReference>
<gene>
    <name evidence="2 3" type="primary">AB010352</name>
</gene>
<reference evidence="2" key="3">
    <citation type="submission" date="2025-08" db="UniProtKB">
        <authorList>
            <consortium name="Ensembl"/>
        </authorList>
    </citation>
    <scope>IDENTIFICATION</scope>
    <source>
        <strain evidence="2">C57BL/6J</strain>
    </source>
</reference>
<sequence length="74" mass="8688">MDALTYDDVHMNFTREEWALLNASQKSLYKDVMLENYRNLIAVGIKEVLLERNPMKAFSTVKPFYITVVSKCRK</sequence>
<dbReference type="SUPFAM" id="SSF109640">
    <property type="entry name" value="KRAB domain (Kruppel-associated box)"/>
    <property type="match status" value="1"/>
</dbReference>
<evidence type="ECO:0000259" key="1">
    <source>
        <dbReference type="PROSITE" id="PS50805"/>
    </source>
</evidence>
<organism evidence="2 4">
    <name type="scientific">Mus musculus</name>
    <name type="common">Mouse</name>
    <dbReference type="NCBI Taxonomy" id="10090"/>
    <lineage>
        <taxon>Eukaryota</taxon>
        <taxon>Metazoa</taxon>
        <taxon>Chordata</taxon>
        <taxon>Craniata</taxon>
        <taxon>Vertebrata</taxon>
        <taxon>Euteleostomi</taxon>
        <taxon>Mammalia</taxon>
        <taxon>Eutheria</taxon>
        <taxon>Euarchontoglires</taxon>
        <taxon>Glires</taxon>
        <taxon>Rodentia</taxon>
        <taxon>Myomorpha</taxon>
        <taxon>Muroidea</taxon>
        <taxon>Muridae</taxon>
        <taxon>Murinae</taxon>
        <taxon>Mus</taxon>
        <taxon>Mus</taxon>
    </lineage>
</organism>
<dbReference type="AGR" id="MGI:3642128"/>
<reference evidence="2" key="4">
    <citation type="submission" date="2025-09" db="UniProtKB">
        <authorList>
            <consortium name="Ensembl"/>
        </authorList>
    </citation>
    <scope>IDENTIFICATION</scope>
    <source>
        <strain evidence="2">C57BL/6J</strain>
    </source>
</reference>
<dbReference type="SMR" id="A0AA74KTA3"/>
<dbReference type="InterPro" id="IPR036051">
    <property type="entry name" value="KRAB_dom_sf"/>
</dbReference>
<dbReference type="Ensembl" id="ENSMUST00000249388.1">
    <property type="protein sequence ID" value="ENSMUSP00000159745.1"/>
    <property type="gene ID" value="ENSMUSG00000121596.1"/>
</dbReference>
<evidence type="ECO:0000313" key="4">
    <source>
        <dbReference type="Proteomes" id="UP000000589"/>
    </source>
</evidence>
<dbReference type="MGI" id="MGI:3642128">
    <property type="gene designation" value="AB010352"/>
</dbReference>
<evidence type="ECO:0000313" key="3">
    <source>
        <dbReference type="MGI" id="MGI:3642128"/>
    </source>
</evidence>
<dbReference type="AlphaFoldDB" id="A0AA74KTA3"/>
<dbReference type="PROSITE" id="PS50805">
    <property type="entry name" value="KRAB"/>
    <property type="match status" value="1"/>
</dbReference>
<dbReference type="InterPro" id="IPR001909">
    <property type="entry name" value="KRAB"/>
</dbReference>
<dbReference type="Pfam" id="PF01352">
    <property type="entry name" value="KRAB"/>
    <property type="match status" value="1"/>
</dbReference>
<keyword evidence="4" id="KW-1185">Reference proteome</keyword>
<feature type="domain" description="KRAB" evidence="1">
    <location>
        <begin position="4"/>
        <end position="74"/>
    </location>
</feature>
<protein>
    <submittedName>
        <fullName evidence="2">cDNA sequence AB010352</fullName>
    </submittedName>
</protein>
<proteinExistence type="predicted"/>
<name>A0AA74KTA3_MOUSE</name>